<evidence type="ECO:0000256" key="7">
    <source>
        <dbReference type="SAM" id="Phobius"/>
    </source>
</evidence>
<evidence type="ECO:0000259" key="9">
    <source>
        <dbReference type="PROSITE" id="PS50929"/>
    </source>
</evidence>
<dbReference type="PANTHER" id="PTHR43394:SF1">
    <property type="entry name" value="ATP-BINDING CASSETTE SUB-FAMILY B MEMBER 10, MITOCHONDRIAL"/>
    <property type="match status" value="1"/>
</dbReference>
<feature type="transmembrane region" description="Helical" evidence="7">
    <location>
        <begin position="161"/>
        <end position="182"/>
    </location>
</feature>
<evidence type="ECO:0000256" key="4">
    <source>
        <dbReference type="ARBA" id="ARBA00022840"/>
    </source>
</evidence>
<organism evidence="10 11">
    <name type="scientific">Claveliimonas monacensis</name>
    <dbReference type="NCBI Taxonomy" id="2779351"/>
    <lineage>
        <taxon>Bacteria</taxon>
        <taxon>Bacillati</taxon>
        <taxon>Bacillota</taxon>
        <taxon>Clostridia</taxon>
        <taxon>Lachnospirales</taxon>
        <taxon>Lachnospiraceae</taxon>
        <taxon>Claveliimonas</taxon>
    </lineage>
</organism>
<dbReference type="PROSITE" id="PS50893">
    <property type="entry name" value="ABC_TRANSPORTER_2"/>
    <property type="match status" value="1"/>
</dbReference>
<keyword evidence="6 7" id="KW-0472">Membrane</keyword>
<keyword evidence="3" id="KW-0547">Nucleotide-binding</keyword>
<dbReference type="Proteomes" id="UP000758652">
    <property type="component" value="Unassembled WGS sequence"/>
</dbReference>
<feature type="transmembrane region" description="Helical" evidence="7">
    <location>
        <begin position="248"/>
        <end position="271"/>
    </location>
</feature>
<evidence type="ECO:0000256" key="3">
    <source>
        <dbReference type="ARBA" id="ARBA00022741"/>
    </source>
</evidence>
<feature type="domain" description="ABC transporter" evidence="8">
    <location>
        <begin position="341"/>
        <end position="575"/>
    </location>
</feature>
<dbReference type="SUPFAM" id="SSF90123">
    <property type="entry name" value="ABC transporter transmembrane region"/>
    <property type="match status" value="1"/>
</dbReference>
<dbReference type="InterPro" id="IPR027417">
    <property type="entry name" value="P-loop_NTPase"/>
</dbReference>
<feature type="domain" description="ABC transmembrane type-1" evidence="9">
    <location>
        <begin position="94"/>
        <end position="308"/>
    </location>
</feature>
<evidence type="ECO:0000259" key="8">
    <source>
        <dbReference type="PROSITE" id="PS50893"/>
    </source>
</evidence>
<reference evidence="10 11" key="1">
    <citation type="submission" date="2020-10" db="EMBL/GenBank/DDBJ databases">
        <title>ChiBAC.</title>
        <authorList>
            <person name="Zenner C."/>
            <person name="Hitch T.C.A."/>
            <person name="Clavel T."/>
        </authorList>
    </citation>
    <scope>NUCLEOTIDE SEQUENCE [LARGE SCALE GENOMIC DNA]</scope>
    <source>
        <strain evidence="10 11">DSM 108991</strain>
    </source>
</reference>
<evidence type="ECO:0000256" key="2">
    <source>
        <dbReference type="ARBA" id="ARBA00022692"/>
    </source>
</evidence>
<accession>A0ABR9RKV7</accession>
<evidence type="ECO:0000256" key="5">
    <source>
        <dbReference type="ARBA" id="ARBA00022989"/>
    </source>
</evidence>
<dbReference type="Gene3D" id="1.20.1560.10">
    <property type="entry name" value="ABC transporter type 1, transmembrane domain"/>
    <property type="match status" value="1"/>
</dbReference>
<feature type="transmembrane region" description="Helical" evidence="7">
    <location>
        <begin position="136"/>
        <end position="155"/>
    </location>
</feature>
<dbReference type="InterPro" id="IPR003593">
    <property type="entry name" value="AAA+_ATPase"/>
</dbReference>
<evidence type="ECO:0000256" key="1">
    <source>
        <dbReference type="ARBA" id="ARBA00004651"/>
    </source>
</evidence>
<name>A0ABR9RKV7_9FIRM</name>
<gene>
    <name evidence="10" type="ORF">INF30_09945</name>
</gene>
<evidence type="ECO:0000313" key="11">
    <source>
        <dbReference type="Proteomes" id="UP000758652"/>
    </source>
</evidence>
<dbReference type="InterPro" id="IPR039421">
    <property type="entry name" value="Type_1_exporter"/>
</dbReference>
<dbReference type="InterPro" id="IPR011527">
    <property type="entry name" value="ABC1_TM_dom"/>
</dbReference>
<dbReference type="PANTHER" id="PTHR43394">
    <property type="entry name" value="ATP-DEPENDENT PERMEASE MDL1, MITOCHONDRIAL"/>
    <property type="match status" value="1"/>
</dbReference>
<dbReference type="EMBL" id="JADCKL010000007">
    <property type="protein sequence ID" value="MBE5063583.1"/>
    <property type="molecule type" value="Genomic_DNA"/>
</dbReference>
<keyword evidence="5 7" id="KW-1133">Transmembrane helix</keyword>
<keyword evidence="2 7" id="KW-0812">Transmembrane</keyword>
<keyword evidence="4 10" id="KW-0067">ATP-binding</keyword>
<keyword evidence="11" id="KW-1185">Reference proteome</keyword>
<protein>
    <submittedName>
        <fullName evidence="10">ABC transporter ATP-binding protein</fullName>
    </submittedName>
</protein>
<proteinExistence type="predicted"/>
<dbReference type="PROSITE" id="PS50929">
    <property type="entry name" value="ABC_TM1F"/>
    <property type="match status" value="1"/>
</dbReference>
<dbReference type="InterPro" id="IPR036640">
    <property type="entry name" value="ABC1_TM_sf"/>
</dbReference>
<dbReference type="RefSeq" id="WP_226395090.1">
    <property type="nucleotide sequence ID" value="NZ_JADCKL010000007.1"/>
</dbReference>
<dbReference type="Gene3D" id="3.40.50.300">
    <property type="entry name" value="P-loop containing nucleotide triphosphate hydrolases"/>
    <property type="match status" value="1"/>
</dbReference>
<dbReference type="SUPFAM" id="SSF52540">
    <property type="entry name" value="P-loop containing nucleoside triphosphate hydrolases"/>
    <property type="match status" value="1"/>
</dbReference>
<comment type="subcellular location">
    <subcellularLocation>
        <location evidence="1">Cell membrane</location>
        <topology evidence="1">Multi-pass membrane protein</topology>
    </subcellularLocation>
</comment>
<evidence type="ECO:0000256" key="6">
    <source>
        <dbReference type="ARBA" id="ARBA00023136"/>
    </source>
</evidence>
<dbReference type="SMART" id="SM00382">
    <property type="entry name" value="AAA"/>
    <property type="match status" value="1"/>
</dbReference>
<feature type="transmembrane region" description="Helical" evidence="7">
    <location>
        <begin position="27"/>
        <end position="45"/>
    </location>
</feature>
<dbReference type="Pfam" id="PF00005">
    <property type="entry name" value="ABC_tran"/>
    <property type="match status" value="1"/>
</dbReference>
<comment type="caution">
    <text evidence="10">The sequence shown here is derived from an EMBL/GenBank/DDBJ whole genome shotgun (WGS) entry which is preliminary data.</text>
</comment>
<dbReference type="Pfam" id="PF00664">
    <property type="entry name" value="ABC_membrane"/>
    <property type="match status" value="1"/>
</dbReference>
<feature type="transmembrane region" description="Helical" evidence="7">
    <location>
        <begin position="65"/>
        <end position="86"/>
    </location>
</feature>
<dbReference type="InterPro" id="IPR003439">
    <property type="entry name" value="ABC_transporter-like_ATP-bd"/>
</dbReference>
<sequence length="585" mass="65187">MSKVKKEGHKGGGNWKDFFHVIRKMRLPWHWIIIAFLCNFLYNRVMLDLPTVTAGLMSGSTDSQALVDAVWFYVLFTLVLCGDVALRSPARHVAARNIRRVIWKKMLRIRMDYYDGHNPSDLMSTMTNDATTATEYLVEFLVGFLPTIYYVAAALQTISSYNVWLMVSVFLLLPLKLIYAVFVGRWQYRTQFGVFKEIGSLTAYLAERVRNLMLIKTYTNEERELKNGEKTSYGLFDANMKVNKLNCVITALTTLLGMAQVMVVMVFGVLLLKRGDIDIQQWVAFYMFSGTLSTSFSNLIDYWMKLKSVQGAMARTAELLRAPEEEEQEGKREEKGAGTEVCFDHVSFSYGDKEALKDVSFTIPEGSSAAVIGLCGSGKTTSLSLLEHFYEPQEGTVSLGGVSVADIPLQALRGRMGYVQQGADIFSGTVREALTYGLHREVPDEEIWAAARKTGFAEILEKWDAGLDTPVAPGGTSMSGGQRQKLVLTREFMRGADVLLFDEPTSALDAAAARMVQDTIFDTFPDQTKIIVTHDLSLIRRVDQIIVLDRGVLAGCGSYSDLYGKCGAFMELIAACQAEKEAAKC</sequence>
<dbReference type="GO" id="GO:0005524">
    <property type="term" value="F:ATP binding"/>
    <property type="evidence" value="ECO:0007669"/>
    <property type="project" value="UniProtKB-KW"/>
</dbReference>
<evidence type="ECO:0000313" key="10">
    <source>
        <dbReference type="EMBL" id="MBE5063583.1"/>
    </source>
</evidence>